<protein>
    <submittedName>
        <fullName evidence="2">Uncharacterized protein</fullName>
    </submittedName>
</protein>
<dbReference type="EMBL" id="CAJNOH010014888">
    <property type="protein sequence ID" value="CAF1559355.1"/>
    <property type="molecule type" value="Genomic_DNA"/>
</dbReference>
<organism evidence="2 3">
    <name type="scientific">Rotaria sordida</name>
    <dbReference type="NCBI Taxonomy" id="392033"/>
    <lineage>
        <taxon>Eukaryota</taxon>
        <taxon>Metazoa</taxon>
        <taxon>Spiralia</taxon>
        <taxon>Gnathifera</taxon>
        <taxon>Rotifera</taxon>
        <taxon>Eurotatoria</taxon>
        <taxon>Bdelloidea</taxon>
        <taxon>Philodinida</taxon>
        <taxon>Philodinidae</taxon>
        <taxon>Rotaria</taxon>
    </lineage>
</organism>
<keyword evidence="3" id="KW-1185">Reference proteome</keyword>
<name>A0A816GQQ1_9BILA</name>
<comment type="caution">
    <text evidence="2">The sequence shown here is derived from an EMBL/GenBank/DDBJ whole genome shotgun (WGS) entry which is preliminary data.</text>
</comment>
<proteinExistence type="predicted"/>
<accession>A0A816GQQ1</accession>
<evidence type="ECO:0000313" key="1">
    <source>
        <dbReference type="EMBL" id="CAF1559355.1"/>
    </source>
</evidence>
<sequence length="51" mass="5700">EYDGDVCFVDLGVLYNPLCGGNTEAKHKAVRQSPTSLENNLNRNIIVLFYV</sequence>
<evidence type="ECO:0000313" key="2">
    <source>
        <dbReference type="EMBL" id="CAF1676410.1"/>
    </source>
</evidence>
<reference evidence="2" key="1">
    <citation type="submission" date="2021-02" db="EMBL/GenBank/DDBJ databases">
        <authorList>
            <person name="Nowell W R."/>
        </authorList>
    </citation>
    <scope>NUCLEOTIDE SEQUENCE</scope>
</reference>
<dbReference type="EMBL" id="CAJNOL010016805">
    <property type="protein sequence ID" value="CAF1676410.1"/>
    <property type="molecule type" value="Genomic_DNA"/>
</dbReference>
<dbReference type="AlphaFoldDB" id="A0A816GQQ1"/>
<evidence type="ECO:0000313" key="3">
    <source>
        <dbReference type="Proteomes" id="UP000663870"/>
    </source>
</evidence>
<dbReference type="Proteomes" id="UP000663870">
    <property type="component" value="Unassembled WGS sequence"/>
</dbReference>
<dbReference type="Proteomes" id="UP000663854">
    <property type="component" value="Unassembled WGS sequence"/>
</dbReference>
<feature type="non-terminal residue" evidence="2">
    <location>
        <position position="1"/>
    </location>
</feature>
<gene>
    <name evidence="2" type="ORF">JXQ802_LOCUS58440</name>
    <name evidence="1" type="ORF">PYM288_LOCUS41811</name>
</gene>